<feature type="region of interest" description="Disordered" evidence="2">
    <location>
        <begin position="50"/>
        <end position="72"/>
    </location>
</feature>
<proteinExistence type="predicted"/>
<comment type="caution">
    <text evidence="5">The sequence shown here is derived from an EMBL/GenBank/DDBJ whole genome shotgun (WGS) entry which is preliminary data.</text>
</comment>
<protein>
    <recommendedName>
        <fullName evidence="4">PLD phosphodiesterase domain-containing protein</fullName>
    </recommendedName>
</protein>
<feature type="domain" description="PLD phosphodiesterase" evidence="4">
    <location>
        <begin position="310"/>
        <end position="341"/>
    </location>
</feature>
<organism evidence="5 6">
    <name type="scientific">Actinospica durhamensis</name>
    <dbReference type="NCBI Taxonomy" id="1508375"/>
    <lineage>
        <taxon>Bacteria</taxon>
        <taxon>Bacillati</taxon>
        <taxon>Actinomycetota</taxon>
        <taxon>Actinomycetes</taxon>
        <taxon>Catenulisporales</taxon>
        <taxon>Actinospicaceae</taxon>
        <taxon>Actinospica</taxon>
    </lineage>
</organism>
<keyword evidence="3" id="KW-0812">Transmembrane</keyword>
<feature type="domain" description="PLD phosphodiesterase" evidence="4">
    <location>
        <begin position="163"/>
        <end position="190"/>
    </location>
</feature>
<keyword evidence="3" id="KW-1133">Transmembrane helix</keyword>
<dbReference type="PROSITE" id="PS50035">
    <property type="entry name" value="PLD"/>
    <property type="match status" value="2"/>
</dbReference>
<evidence type="ECO:0000256" key="1">
    <source>
        <dbReference type="ARBA" id="ARBA00000798"/>
    </source>
</evidence>
<dbReference type="GO" id="GO:0004630">
    <property type="term" value="F:phospholipase D activity"/>
    <property type="evidence" value="ECO:0007669"/>
    <property type="project" value="UniProtKB-EC"/>
</dbReference>
<dbReference type="AlphaFoldDB" id="A0A941ENM8"/>
<reference evidence="5" key="1">
    <citation type="submission" date="2021-04" db="EMBL/GenBank/DDBJ databases">
        <title>Genome based classification of Actinospica acidithermotolerans sp. nov., an actinobacterium isolated from an Indonesian hot spring.</title>
        <authorList>
            <person name="Kusuma A.B."/>
            <person name="Putra K.E."/>
            <person name="Nafisah S."/>
            <person name="Loh J."/>
            <person name="Nouioui I."/>
            <person name="Goodfellow M."/>
        </authorList>
    </citation>
    <scope>NUCLEOTIDE SEQUENCE</scope>
    <source>
        <strain evidence="5">CSCA 57</strain>
    </source>
</reference>
<dbReference type="Gene3D" id="3.30.870.10">
    <property type="entry name" value="Endonuclease Chain A"/>
    <property type="match status" value="2"/>
</dbReference>
<evidence type="ECO:0000313" key="6">
    <source>
        <dbReference type="Proteomes" id="UP000675781"/>
    </source>
</evidence>
<dbReference type="PANTHER" id="PTHR43856">
    <property type="entry name" value="CARDIOLIPIN HYDROLASE"/>
    <property type="match status" value="1"/>
</dbReference>
<dbReference type="GO" id="GO:0016891">
    <property type="term" value="F:RNA endonuclease activity producing 5'-phosphomonoesters, hydrolytic mechanism"/>
    <property type="evidence" value="ECO:0007669"/>
    <property type="project" value="TreeGrafter"/>
</dbReference>
<dbReference type="InterPro" id="IPR001736">
    <property type="entry name" value="PLipase_D/transphosphatidylase"/>
</dbReference>
<evidence type="ECO:0000259" key="4">
    <source>
        <dbReference type="PROSITE" id="PS50035"/>
    </source>
</evidence>
<accession>A0A941ENM8</accession>
<evidence type="ECO:0000256" key="3">
    <source>
        <dbReference type="SAM" id="Phobius"/>
    </source>
</evidence>
<dbReference type="Pfam" id="PF13091">
    <property type="entry name" value="PLDc_2"/>
    <property type="match status" value="2"/>
</dbReference>
<evidence type="ECO:0000256" key="2">
    <source>
        <dbReference type="SAM" id="MobiDB-lite"/>
    </source>
</evidence>
<dbReference type="PANTHER" id="PTHR43856:SF2">
    <property type="entry name" value="PHOSPHOLIPASE D"/>
    <property type="match status" value="1"/>
</dbReference>
<evidence type="ECO:0000313" key="5">
    <source>
        <dbReference type="EMBL" id="MBR7834571.1"/>
    </source>
</evidence>
<feature type="compositionally biased region" description="Low complexity" evidence="2">
    <location>
        <begin position="56"/>
        <end position="72"/>
    </location>
</feature>
<dbReference type="EMBL" id="JAGSOG010000062">
    <property type="protein sequence ID" value="MBR7834571.1"/>
    <property type="molecule type" value="Genomic_DNA"/>
</dbReference>
<comment type="catalytic activity">
    <reaction evidence="1">
        <text>a 1,2-diacyl-sn-glycero-3-phosphocholine + H2O = a 1,2-diacyl-sn-glycero-3-phosphate + choline + H(+)</text>
        <dbReference type="Rhea" id="RHEA:14445"/>
        <dbReference type="ChEBI" id="CHEBI:15354"/>
        <dbReference type="ChEBI" id="CHEBI:15377"/>
        <dbReference type="ChEBI" id="CHEBI:15378"/>
        <dbReference type="ChEBI" id="CHEBI:57643"/>
        <dbReference type="ChEBI" id="CHEBI:58608"/>
        <dbReference type="EC" id="3.1.4.4"/>
    </reaction>
</comment>
<dbReference type="RefSeq" id="WP_212529088.1">
    <property type="nucleotide sequence ID" value="NZ_JAGSOG010000062.1"/>
</dbReference>
<sequence>MARSRRTSSKRRSRRSSRGGGYGVFLALAAVIVCAYAYLHAHNGKLPSLGSGSGSGSNSATGPATSAGSGADTGGATTSGAFVFATGTTSEPTFYRFIDSAHTNIDMTMYELNDTAAVNDLIARKKAGVDVRVILDQKEKSTNQSAYAALTKAGVGVVWSSTAYSYTHQKTLTVDGRESLILTGNLTSNYYSLTRDFGYFDTDRKDVAAVVTVFDADYAHKSVTPSDADDLLWSPTTAQDRVLAVINGAHKSLDVEAEEFNDTAVVNALAAKAKAGVAVRIVVESPSQYKSSIAKVVAAGGKVVGYSSSTGLYIHAKIVVADYGLADQTVELGSMNMTSNSLNQNRELGIVLRDKPDIDLIEHQVSADFAGGTKV</sequence>
<dbReference type="SUPFAM" id="SSF56024">
    <property type="entry name" value="Phospholipase D/nuclease"/>
    <property type="match status" value="2"/>
</dbReference>
<name>A0A941ENM8_9ACTN</name>
<keyword evidence="6" id="KW-1185">Reference proteome</keyword>
<dbReference type="InterPro" id="IPR051406">
    <property type="entry name" value="PLD_domain"/>
</dbReference>
<feature type="transmembrane region" description="Helical" evidence="3">
    <location>
        <begin position="21"/>
        <end position="39"/>
    </location>
</feature>
<dbReference type="GO" id="GO:0006793">
    <property type="term" value="P:phosphorus metabolic process"/>
    <property type="evidence" value="ECO:0007669"/>
    <property type="project" value="UniProtKB-ARBA"/>
</dbReference>
<dbReference type="InterPro" id="IPR025202">
    <property type="entry name" value="PLD-like_dom"/>
</dbReference>
<dbReference type="Proteomes" id="UP000675781">
    <property type="component" value="Unassembled WGS sequence"/>
</dbReference>
<gene>
    <name evidence="5" type="ORF">KDL01_14955</name>
</gene>
<keyword evidence="3" id="KW-0472">Membrane</keyword>